<accession>A0A0B2BWU4</accession>
<evidence type="ECO:0000313" key="1">
    <source>
        <dbReference type="EMBL" id="KHL24123.1"/>
    </source>
</evidence>
<dbReference type="Proteomes" id="UP000030988">
    <property type="component" value="Unassembled WGS sequence"/>
</dbReference>
<evidence type="ECO:0000313" key="2">
    <source>
        <dbReference type="Proteomes" id="UP000030988"/>
    </source>
</evidence>
<name>A0A0B2BWU4_9SPHN</name>
<organism evidence="1 2">
    <name type="scientific">Croceibacterium mercuriale</name>
    <dbReference type="NCBI Taxonomy" id="1572751"/>
    <lineage>
        <taxon>Bacteria</taxon>
        <taxon>Pseudomonadati</taxon>
        <taxon>Pseudomonadota</taxon>
        <taxon>Alphaproteobacteria</taxon>
        <taxon>Sphingomonadales</taxon>
        <taxon>Erythrobacteraceae</taxon>
        <taxon>Croceibacterium</taxon>
    </lineage>
</organism>
<gene>
    <name evidence="1" type="ORF">PK98_15685</name>
</gene>
<evidence type="ECO:0008006" key="3">
    <source>
        <dbReference type="Google" id="ProtNLM"/>
    </source>
</evidence>
<comment type="caution">
    <text evidence="1">The sequence shown here is derived from an EMBL/GenBank/DDBJ whole genome shotgun (WGS) entry which is preliminary data.</text>
</comment>
<dbReference type="EMBL" id="JTDN01000005">
    <property type="protein sequence ID" value="KHL24123.1"/>
    <property type="molecule type" value="Genomic_DNA"/>
</dbReference>
<reference evidence="1 2" key="1">
    <citation type="submission" date="2014-11" db="EMBL/GenBank/DDBJ databases">
        <title>Draft genome sequence of Kirrobacter mercurialis.</title>
        <authorList>
            <person name="Coil D.A."/>
            <person name="Eisen J.A."/>
        </authorList>
    </citation>
    <scope>NUCLEOTIDE SEQUENCE [LARGE SCALE GENOMIC DNA]</scope>
    <source>
        <strain evidence="1 2">Coronado</strain>
    </source>
</reference>
<sequence>MSISTGLPLLNAGLAINARRTIAILEHTQLALSLMIERESPEDAAELLKLAFRNVDAHHS</sequence>
<keyword evidence="2" id="KW-1185">Reference proteome</keyword>
<dbReference type="AlphaFoldDB" id="A0A0B2BWU4"/>
<protein>
    <recommendedName>
        <fullName evidence="3">GntR C-terminal domain-containing protein</fullName>
    </recommendedName>
</protein>
<proteinExistence type="predicted"/>